<dbReference type="InterPro" id="IPR003111">
    <property type="entry name" value="Lon_prtase_N"/>
</dbReference>
<name>A0ABV7JFD7_9GAMM</name>
<evidence type="ECO:0000313" key="2">
    <source>
        <dbReference type="EMBL" id="MFC3195595.1"/>
    </source>
</evidence>
<dbReference type="Proteomes" id="UP001595533">
    <property type="component" value="Unassembled WGS sequence"/>
</dbReference>
<gene>
    <name evidence="2" type="ORF">ACFODZ_15175</name>
</gene>
<dbReference type="SUPFAM" id="SSF88697">
    <property type="entry name" value="PUA domain-like"/>
    <property type="match status" value="1"/>
</dbReference>
<dbReference type="Gene3D" id="2.30.130.40">
    <property type="entry name" value="LON domain-like"/>
    <property type="match status" value="1"/>
</dbReference>
<dbReference type="PANTHER" id="PTHR46732">
    <property type="entry name" value="ATP-DEPENDENT PROTEASE LA (LON) DOMAIN PROTEIN"/>
    <property type="match status" value="1"/>
</dbReference>
<dbReference type="PANTHER" id="PTHR46732:SF8">
    <property type="entry name" value="ATP-DEPENDENT PROTEASE LA (LON) DOMAIN PROTEIN"/>
    <property type="match status" value="1"/>
</dbReference>
<reference evidence="3" key="1">
    <citation type="journal article" date="2019" name="Int. J. Syst. Evol. Microbiol.">
        <title>The Global Catalogue of Microorganisms (GCM) 10K type strain sequencing project: providing services to taxonomists for standard genome sequencing and annotation.</title>
        <authorList>
            <consortium name="The Broad Institute Genomics Platform"/>
            <consortium name="The Broad Institute Genome Sequencing Center for Infectious Disease"/>
            <person name="Wu L."/>
            <person name="Ma J."/>
        </authorList>
    </citation>
    <scope>NUCLEOTIDE SEQUENCE [LARGE SCALE GENOMIC DNA]</scope>
    <source>
        <strain evidence="3">KCTC 42953</strain>
    </source>
</reference>
<protein>
    <submittedName>
        <fullName evidence="2">LON peptidase substrate-binding domain-containing protein</fullName>
    </submittedName>
</protein>
<accession>A0ABV7JFD7</accession>
<keyword evidence="3" id="KW-1185">Reference proteome</keyword>
<dbReference type="PROSITE" id="PS51787">
    <property type="entry name" value="LON_N"/>
    <property type="match status" value="1"/>
</dbReference>
<dbReference type="SMART" id="SM00464">
    <property type="entry name" value="LON"/>
    <property type="match status" value="1"/>
</dbReference>
<dbReference type="RefSeq" id="WP_077412257.1">
    <property type="nucleotide sequence ID" value="NZ_JBHRTS010000009.1"/>
</dbReference>
<organism evidence="2 3">
    <name type="scientific">Marinicella sediminis</name>
    <dbReference type="NCBI Taxonomy" id="1792834"/>
    <lineage>
        <taxon>Bacteria</taxon>
        <taxon>Pseudomonadati</taxon>
        <taxon>Pseudomonadota</taxon>
        <taxon>Gammaproteobacteria</taxon>
        <taxon>Lysobacterales</taxon>
        <taxon>Marinicellaceae</taxon>
        <taxon>Marinicella</taxon>
    </lineage>
</organism>
<feature type="domain" description="Lon N-terminal" evidence="1">
    <location>
        <begin position="7"/>
        <end position="216"/>
    </location>
</feature>
<comment type="caution">
    <text evidence="2">The sequence shown here is derived from an EMBL/GenBank/DDBJ whole genome shotgun (WGS) entry which is preliminary data.</text>
</comment>
<dbReference type="InterPro" id="IPR015947">
    <property type="entry name" value="PUA-like_sf"/>
</dbReference>
<proteinExistence type="predicted"/>
<sequence length="216" mass="24999">MSETIQVALFPIPQMVAFPGTTLPLHVFEPRYRAMINHCISQDMMLAISHTRKALSTPRKPISPEVALHQNQTTYESCDVFSAGHCELLKITDDGRMYIDVKIIHRLEKLQVVQEVPFQVVDCHILADQPTQMNARDEQDMVNDINQLLLIISQQHSPELYEIIKQPQWQQMDPAEFSFKVFSYFRFEADFMQQVLEQTVVANRLKLIWQGLSQGI</sequence>
<evidence type="ECO:0000313" key="3">
    <source>
        <dbReference type="Proteomes" id="UP001595533"/>
    </source>
</evidence>
<dbReference type="InterPro" id="IPR046336">
    <property type="entry name" value="Lon_prtase_N_sf"/>
</dbReference>
<dbReference type="EMBL" id="JBHRTS010000009">
    <property type="protein sequence ID" value="MFC3195595.1"/>
    <property type="molecule type" value="Genomic_DNA"/>
</dbReference>
<evidence type="ECO:0000259" key="1">
    <source>
        <dbReference type="PROSITE" id="PS51787"/>
    </source>
</evidence>
<dbReference type="Pfam" id="PF02190">
    <property type="entry name" value="LON_substr_bdg"/>
    <property type="match status" value="1"/>
</dbReference>